<reference evidence="2" key="1">
    <citation type="submission" date="2014-01" db="EMBL/GenBank/DDBJ databases">
        <title>The genome of the white-rot fungus Pycnoporus cinnabarinus: a basidiomycete model with a versatile arsenal for lignocellulosic biomass breakdown.</title>
        <authorList>
            <person name="Levasseur A."/>
            <person name="Lomascolo A."/>
            <person name="Ruiz-Duenas F.J."/>
            <person name="Uzan E."/>
            <person name="Piumi F."/>
            <person name="Kues U."/>
            <person name="Ram A.F.J."/>
            <person name="Murat C."/>
            <person name="Haon M."/>
            <person name="Benoit I."/>
            <person name="Arfi Y."/>
            <person name="Chevret D."/>
            <person name="Drula E."/>
            <person name="Kwon M.J."/>
            <person name="Gouret P."/>
            <person name="Lesage-Meessen L."/>
            <person name="Lombard V."/>
            <person name="Mariette J."/>
            <person name="Noirot C."/>
            <person name="Park J."/>
            <person name="Patyshakuliyeva A."/>
            <person name="Wieneger R.A.B."/>
            <person name="Wosten H.A.B."/>
            <person name="Martin F."/>
            <person name="Coutinho P.M."/>
            <person name="de Vries R."/>
            <person name="Martinez A.T."/>
            <person name="Klopp C."/>
            <person name="Pontarotti P."/>
            <person name="Henrissat B."/>
            <person name="Record E."/>
        </authorList>
    </citation>
    <scope>NUCLEOTIDE SEQUENCE [LARGE SCALE GENOMIC DNA]</scope>
    <source>
        <strain evidence="2">BRFM137</strain>
    </source>
</reference>
<comment type="caution">
    <text evidence="2">The sequence shown here is derived from an EMBL/GenBank/DDBJ whole genome shotgun (WGS) entry which is preliminary data.</text>
</comment>
<feature type="region of interest" description="Disordered" evidence="1">
    <location>
        <begin position="450"/>
        <end position="504"/>
    </location>
</feature>
<dbReference type="STRING" id="5643.A0A060STT8"/>
<name>A0A060STT8_PYCCI</name>
<dbReference type="EMBL" id="CCBP010000298">
    <property type="protein sequence ID" value="CDO75848.1"/>
    <property type="molecule type" value="Genomic_DNA"/>
</dbReference>
<feature type="compositionally biased region" description="Basic residues" evidence="1">
    <location>
        <begin position="84"/>
        <end position="96"/>
    </location>
</feature>
<feature type="region of interest" description="Disordered" evidence="1">
    <location>
        <begin position="41"/>
        <end position="145"/>
    </location>
</feature>
<keyword evidence="3" id="KW-1185">Reference proteome</keyword>
<organism evidence="2 3">
    <name type="scientific">Pycnoporus cinnabarinus</name>
    <name type="common">Cinnabar-red polypore</name>
    <name type="synonym">Trametes cinnabarina</name>
    <dbReference type="NCBI Taxonomy" id="5643"/>
    <lineage>
        <taxon>Eukaryota</taxon>
        <taxon>Fungi</taxon>
        <taxon>Dikarya</taxon>
        <taxon>Basidiomycota</taxon>
        <taxon>Agaricomycotina</taxon>
        <taxon>Agaricomycetes</taxon>
        <taxon>Polyporales</taxon>
        <taxon>Polyporaceae</taxon>
        <taxon>Trametes</taxon>
    </lineage>
</organism>
<dbReference type="AlphaFoldDB" id="A0A060STT8"/>
<proteinExistence type="predicted"/>
<evidence type="ECO:0000256" key="1">
    <source>
        <dbReference type="SAM" id="MobiDB-lite"/>
    </source>
</evidence>
<dbReference type="HOGENOM" id="CLU_540942_0_0_1"/>
<evidence type="ECO:0000313" key="3">
    <source>
        <dbReference type="Proteomes" id="UP000029665"/>
    </source>
</evidence>
<accession>A0A060STT8</accession>
<sequence length="504" mass="54874">MDCQQLQRLNRKELQTLAKSHGIKANIKSAQIISQLLKLHPDGIPSTHRGQQGEASGRSGADGDSRSATERLPTTPVTQPKKLVTPKRRPLRKTKAQRMMPEDELLTQAAGSSSPTSLATTPLSLHASRKAASTRRTAVPLDSEVASTSRNVGRVSSTRDGVCMVIPESASAPQGAGSNPRAIDGVSNVSGFPVSATDPGVPQLAASPGPQYSVPFAFSGRGFYASNGPFALRPDHSSDDAHAQALSEVAPTDDDTGPGVHPAFMAPRALDDDGEWTPTTPTRTFDDVWAAVKAQRLQGNEPRATEAHLEAIVRKVADISKVHRERLAELHEYEYRASVLEPTVKGVRKVVQQERANCERLMTFLAYWNPVEPRWKDAEIWDRACPTRIDENGMEVEIVSDDEDAAQCLPPGAKPTEILMRRIAFRADDEDDELRLSEIFPLTASRHLAVPPSSAGGKRRRVTPVHEADADRRPNKRLRRGLEDGENIRPNAPALDAISEDAES</sequence>
<protein>
    <submittedName>
        <fullName evidence="2">Uncharacterized protein</fullName>
    </submittedName>
</protein>
<dbReference type="Proteomes" id="UP000029665">
    <property type="component" value="Unassembled WGS sequence"/>
</dbReference>
<gene>
    <name evidence="2" type="ORF">BN946_scf184346.g9</name>
</gene>
<feature type="compositionally biased region" description="Basic and acidic residues" evidence="1">
    <location>
        <begin position="464"/>
        <end position="473"/>
    </location>
</feature>
<dbReference type="OMA" id="HDYLAYW"/>
<dbReference type="OrthoDB" id="2756873at2759"/>
<evidence type="ECO:0000313" key="2">
    <source>
        <dbReference type="EMBL" id="CDO75848.1"/>
    </source>
</evidence>
<feature type="compositionally biased region" description="Low complexity" evidence="1">
    <location>
        <begin position="109"/>
        <end position="126"/>
    </location>
</feature>